<dbReference type="GO" id="GO:0005524">
    <property type="term" value="F:ATP binding"/>
    <property type="evidence" value="ECO:0007669"/>
    <property type="project" value="InterPro"/>
</dbReference>
<dbReference type="PROSITE" id="PS50011">
    <property type="entry name" value="PROTEIN_KINASE_DOM"/>
    <property type="match status" value="1"/>
</dbReference>
<dbReference type="InterPro" id="IPR042983">
    <property type="entry name" value="PKDCC"/>
</dbReference>
<comment type="caution">
    <text evidence="2">The sequence shown here is derived from an EMBL/GenBank/DDBJ whole genome shotgun (WGS) entry which is preliminary data.</text>
</comment>
<reference evidence="2" key="1">
    <citation type="journal article" date="2023" name="Mol. Biol. Evol.">
        <title>Third-Generation Sequencing Reveals the Adaptive Role of the Epigenome in Three Deep-Sea Polychaetes.</title>
        <authorList>
            <person name="Perez M."/>
            <person name="Aroh O."/>
            <person name="Sun Y."/>
            <person name="Lan Y."/>
            <person name="Juniper S.K."/>
            <person name="Young C.R."/>
            <person name="Angers B."/>
            <person name="Qian P.Y."/>
        </authorList>
    </citation>
    <scope>NUCLEOTIDE SEQUENCE</scope>
    <source>
        <strain evidence="2">R07B-5</strain>
    </source>
</reference>
<dbReference type="InterPro" id="IPR000719">
    <property type="entry name" value="Prot_kinase_dom"/>
</dbReference>
<accession>A0AAD9L3A0</accession>
<proteinExistence type="predicted"/>
<evidence type="ECO:0000259" key="1">
    <source>
        <dbReference type="PROSITE" id="PS50011"/>
    </source>
</evidence>
<dbReference type="AlphaFoldDB" id="A0AAD9L3A0"/>
<dbReference type="GO" id="GO:0004715">
    <property type="term" value="F:non-membrane spanning protein tyrosine kinase activity"/>
    <property type="evidence" value="ECO:0007669"/>
    <property type="project" value="InterPro"/>
</dbReference>
<gene>
    <name evidence="2" type="ORF">NP493_359g06054</name>
</gene>
<dbReference type="InterPro" id="IPR011009">
    <property type="entry name" value="Kinase-like_dom_sf"/>
</dbReference>
<evidence type="ECO:0000313" key="3">
    <source>
        <dbReference type="Proteomes" id="UP001209878"/>
    </source>
</evidence>
<feature type="domain" description="Protein kinase" evidence="1">
    <location>
        <begin position="119"/>
        <end position="457"/>
    </location>
</feature>
<dbReference type="GO" id="GO:0005576">
    <property type="term" value="C:extracellular region"/>
    <property type="evidence" value="ECO:0007669"/>
    <property type="project" value="TreeGrafter"/>
</dbReference>
<dbReference type="PANTHER" id="PTHR46448:SF1">
    <property type="entry name" value="PROTEIN KINASE DOMAIN-CONTAINING PROTEIN"/>
    <property type="match status" value="1"/>
</dbReference>
<dbReference type="GO" id="GO:0001501">
    <property type="term" value="P:skeletal system development"/>
    <property type="evidence" value="ECO:0007669"/>
    <property type="project" value="TreeGrafter"/>
</dbReference>
<dbReference type="SUPFAM" id="SSF56112">
    <property type="entry name" value="Protein kinase-like (PK-like)"/>
    <property type="match status" value="1"/>
</dbReference>
<sequence length="478" mass="54042">MMWRRRKNRVTLASFLCCAFVILFLFANLLILHGSFRNLYDSTLSRRAIARRIDSATDETDTVQLPAYVLSPEVRKRHVTGTGKRVVNGGFDDVVVSLTTTDLRRILSQTSECERMQNMSSVTFIARGWNKAVYRTTLDGSDVAVKMVDLGSELMGRCLQEQGLGQKRCYDRASMYLFKELLFLRALRHPHVVKVLGSCVTSSAYDGRPDTLVKVATELGETIDLIRLLQMSWEDRLRVCYGLTKLITYLAHAPHGSVALNDFRKQQFVLVSGELKLTDADDIGFDEPHCKVSDDCVLEYSSPNVTLRSVCRRGHCVGLNEKKNTYNAARHFMQLLLPHGAPATLRPLVDNLIDDFNGVTMTTKELLKSVNNIVELYRSGAYVKRASRQPPVYRELRGSDLPGQWDYHCRYTVASSGCTVSVFDRREAEDMCDAEPDCRAFVLSSDRTWTGRIIAYLKNNVSEPTANARTHLYIKPNI</sequence>
<evidence type="ECO:0000313" key="2">
    <source>
        <dbReference type="EMBL" id="KAK2182264.1"/>
    </source>
</evidence>
<protein>
    <recommendedName>
        <fullName evidence="1">Protein kinase domain-containing protein</fullName>
    </recommendedName>
</protein>
<dbReference type="Gene3D" id="1.10.510.10">
    <property type="entry name" value="Transferase(Phosphotransferase) domain 1"/>
    <property type="match status" value="1"/>
</dbReference>
<keyword evidence="3" id="KW-1185">Reference proteome</keyword>
<dbReference type="EMBL" id="JAODUO010000360">
    <property type="protein sequence ID" value="KAK2182264.1"/>
    <property type="molecule type" value="Genomic_DNA"/>
</dbReference>
<dbReference type="Proteomes" id="UP001209878">
    <property type="component" value="Unassembled WGS sequence"/>
</dbReference>
<dbReference type="PANTHER" id="PTHR46448">
    <property type="entry name" value="PROTEIN KINASE DOMAIN-CONTAINING PROTEIN"/>
    <property type="match status" value="1"/>
</dbReference>
<organism evidence="2 3">
    <name type="scientific">Ridgeia piscesae</name>
    <name type="common">Tubeworm</name>
    <dbReference type="NCBI Taxonomy" id="27915"/>
    <lineage>
        <taxon>Eukaryota</taxon>
        <taxon>Metazoa</taxon>
        <taxon>Spiralia</taxon>
        <taxon>Lophotrochozoa</taxon>
        <taxon>Annelida</taxon>
        <taxon>Polychaeta</taxon>
        <taxon>Sedentaria</taxon>
        <taxon>Canalipalpata</taxon>
        <taxon>Sabellida</taxon>
        <taxon>Siboglinidae</taxon>
        <taxon>Ridgeia</taxon>
    </lineage>
</organism>
<name>A0AAD9L3A0_RIDPI</name>